<dbReference type="KEGG" id="spd:SPD_1189"/>
<name>A0A0H2ZQR0_STRP2</name>
<gene>
    <name evidence="1" type="ordered locus">SPD_1189</name>
</gene>
<dbReference type="AlphaFoldDB" id="A0A0H2ZQR0"/>
<organism evidence="1 2">
    <name type="scientific">Streptococcus pneumoniae serotype 2 (strain D39 / NCTC 7466)</name>
    <dbReference type="NCBI Taxonomy" id="373153"/>
    <lineage>
        <taxon>Bacteria</taxon>
        <taxon>Bacillati</taxon>
        <taxon>Bacillota</taxon>
        <taxon>Bacilli</taxon>
        <taxon>Lactobacillales</taxon>
        <taxon>Streptococcaceae</taxon>
        <taxon>Streptococcus</taxon>
    </lineage>
</organism>
<sequence>MFTSVIILLGEFFKKKNAPKPRHESTIRFFLHDTSCPRQDIYESSSPTVLGSFFKPYISIAQSKKECKIFANFF</sequence>
<proteinExistence type="predicted"/>
<dbReference type="BioCyc" id="SPNE373153:G1G6V-1285-MONOMER"/>
<dbReference type="HOGENOM" id="CLU_2920913_0_0_9"/>
<evidence type="ECO:0000313" key="2">
    <source>
        <dbReference type="Proteomes" id="UP000001452"/>
    </source>
</evidence>
<dbReference type="eggNOG" id="ENOG5032AYG">
    <property type="taxonomic scope" value="Bacteria"/>
</dbReference>
<reference evidence="1 2" key="1">
    <citation type="journal article" date="2007" name="J. Bacteriol.">
        <title>Genome sequence of Avery's virulent serotype 2 strain D39 of Streptococcus pneumoniae and comparison with that of unencapsulated laboratory strain R6.</title>
        <authorList>
            <person name="Lanie J.A."/>
            <person name="Ng W.L."/>
            <person name="Kazmierczak K.M."/>
            <person name="Andrzejewski T.M."/>
            <person name="Davidsen T.M."/>
            <person name="Wayne K.J."/>
            <person name="Tettelin H."/>
            <person name="Glass J.I."/>
            <person name="Winkler M.E."/>
        </authorList>
    </citation>
    <scope>NUCLEOTIDE SEQUENCE [LARGE SCALE GENOMIC DNA]</scope>
    <source>
        <strain evidence="2">D39 / NCTC 7466</strain>
    </source>
</reference>
<dbReference type="PaxDb" id="373153-SPD_1189"/>
<evidence type="ECO:0000313" key="1">
    <source>
        <dbReference type="EMBL" id="ABJ55071.1"/>
    </source>
</evidence>
<dbReference type="Proteomes" id="UP000001452">
    <property type="component" value="Chromosome"/>
</dbReference>
<keyword evidence="2" id="KW-1185">Reference proteome</keyword>
<protein>
    <submittedName>
        <fullName evidence="1">Uncharacterized protein</fullName>
    </submittedName>
</protein>
<accession>A0A0H2ZQR0</accession>
<dbReference type="EMBL" id="CP000410">
    <property type="protein sequence ID" value="ABJ55071.1"/>
    <property type="molecule type" value="Genomic_DNA"/>
</dbReference>